<sequence>MTVGDDRSQTKEIITLQSLIVQEQIKQQEQVMKRKLIEEKEALKRKLIQEKEALKRKLIEEKEATKRKLIEEKEVMKRKLIEEKEATKRKRIQEQEKTKRKKLEIIKIHEDELRKPMERSFENEPSSSDDSFVECSFDTDIDNDSIKKNICPFDINFMLQENNHFNESIENCIKDYIGNTLSCAKKIENEYQNEFDQLMLKLLRILHERTSLLYLNTQNKKYLEGKSPDCTFIFNDINVNIKKEDNYLQDFVVIIGDVKEPTKSIDDTQARNEILTYLQLLLNKQRRNKIYGFLTNIKCIKFFYVQKNSNFCLYDYFESPTLNTFDYLFDVTPSMHILTTNTSIIGQSKNISLNKETWIIFTKFLIMQKDFYEYTTLNISYIDILLPNRYSIEKKLGKGSTSNVYLLEKTESNTCIDDPEHCVIKICRQNEYSLLYLNEMKMINELKRLNISNKFNLFFEDIIHLSPAENVLLFKNELESIKTLPLIQSKQLIDIIQYLYDCNVIHRDLSPQNLMLDGHIQQLKLIDFGLASKYEKDEITKQLPINGTIAFGGHEFLRFISNLPLDSIKSQFYAYERTFDLKSALHVIMYMNDNNVQLKMKSIQKVEYFIDKTTQTLTLWKALQQNNKYYSNLLNLIDDSIQSSSTFEVIKKKLEKFI</sequence>
<protein>
    <recommendedName>
        <fullName evidence="3">Protein kinase domain-containing protein</fullName>
    </recommendedName>
</protein>
<feature type="binding site" evidence="1">
    <location>
        <position position="425"/>
    </location>
    <ligand>
        <name>ATP</name>
        <dbReference type="ChEBI" id="CHEBI:30616"/>
    </ligand>
</feature>
<dbReference type="Gene3D" id="1.10.510.10">
    <property type="entry name" value="Transferase(Phosphotransferase) domain 1"/>
    <property type="match status" value="1"/>
</dbReference>
<evidence type="ECO:0000259" key="3">
    <source>
        <dbReference type="PROSITE" id="PS50011"/>
    </source>
</evidence>
<dbReference type="InterPro" id="IPR000719">
    <property type="entry name" value="Prot_kinase_dom"/>
</dbReference>
<dbReference type="InterPro" id="IPR017441">
    <property type="entry name" value="Protein_kinase_ATP_BS"/>
</dbReference>
<keyword evidence="7" id="KW-1185">Reference proteome</keyword>
<evidence type="ECO:0000313" key="7">
    <source>
        <dbReference type="Proteomes" id="UP000663866"/>
    </source>
</evidence>
<feature type="domain" description="Protein kinase" evidence="3">
    <location>
        <begin position="390"/>
        <end position="658"/>
    </location>
</feature>
<dbReference type="EMBL" id="CAJOBG010002584">
    <property type="protein sequence ID" value="CAF4016009.1"/>
    <property type="molecule type" value="Genomic_DNA"/>
</dbReference>
<comment type="caution">
    <text evidence="4">The sequence shown here is derived from an EMBL/GenBank/DDBJ whole genome shotgun (WGS) entry which is preliminary data.</text>
</comment>
<dbReference type="SUPFAM" id="SSF56112">
    <property type="entry name" value="Protein kinase-like (PK-like)"/>
    <property type="match status" value="1"/>
</dbReference>
<evidence type="ECO:0000313" key="6">
    <source>
        <dbReference type="Proteomes" id="UP000663856"/>
    </source>
</evidence>
<dbReference type="PANTHER" id="PTHR44167:SF24">
    <property type="entry name" value="SERINE_THREONINE-PROTEIN KINASE CHK2"/>
    <property type="match status" value="1"/>
</dbReference>
<accession>A0A816XZ38</accession>
<proteinExistence type="predicted"/>
<keyword evidence="2" id="KW-0175">Coiled coil</keyword>
<dbReference type="EMBL" id="CAJNRF010013835">
    <property type="protein sequence ID" value="CAF2152379.1"/>
    <property type="molecule type" value="Genomic_DNA"/>
</dbReference>
<dbReference type="InterPro" id="IPR008266">
    <property type="entry name" value="Tyr_kinase_AS"/>
</dbReference>
<dbReference type="PROSITE" id="PS50011">
    <property type="entry name" value="PROTEIN_KINASE_DOM"/>
    <property type="match status" value="1"/>
</dbReference>
<dbReference type="PROSITE" id="PS00107">
    <property type="entry name" value="PROTEIN_KINASE_ATP"/>
    <property type="match status" value="1"/>
</dbReference>
<dbReference type="Proteomes" id="UP000663856">
    <property type="component" value="Unassembled WGS sequence"/>
</dbReference>
<dbReference type="GO" id="GO:0005524">
    <property type="term" value="F:ATP binding"/>
    <property type="evidence" value="ECO:0007669"/>
    <property type="project" value="UniProtKB-UniRule"/>
</dbReference>
<dbReference type="Pfam" id="PF00069">
    <property type="entry name" value="Pkinase"/>
    <property type="match status" value="1"/>
</dbReference>
<dbReference type="SMART" id="SM00220">
    <property type="entry name" value="S_TKc"/>
    <property type="match status" value="1"/>
</dbReference>
<gene>
    <name evidence="5" type="ORF">OVN521_LOCUS15906</name>
    <name evidence="4" type="ORF">WKI299_LOCUS30567</name>
</gene>
<keyword evidence="1" id="KW-0067">ATP-binding</keyword>
<dbReference type="Proteomes" id="UP000663866">
    <property type="component" value="Unassembled WGS sequence"/>
</dbReference>
<evidence type="ECO:0000313" key="5">
    <source>
        <dbReference type="EMBL" id="CAF4016009.1"/>
    </source>
</evidence>
<evidence type="ECO:0000256" key="2">
    <source>
        <dbReference type="SAM" id="Coils"/>
    </source>
</evidence>
<dbReference type="PROSITE" id="PS00109">
    <property type="entry name" value="PROTEIN_KINASE_TYR"/>
    <property type="match status" value="1"/>
</dbReference>
<dbReference type="PANTHER" id="PTHR44167">
    <property type="entry name" value="OVARIAN-SPECIFIC SERINE/THREONINE-PROTEIN KINASE LOK-RELATED"/>
    <property type="match status" value="1"/>
</dbReference>
<organism evidence="4 6">
    <name type="scientific">Rotaria magnacalcarata</name>
    <dbReference type="NCBI Taxonomy" id="392030"/>
    <lineage>
        <taxon>Eukaryota</taxon>
        <taxon>Metazoa</taxon>
        <taxon>Spiralia</taxon>
        <taxon>Gnathifera</taxon>
        <taxon>Rotifera</taxon>
        <taxon>Eurotatoria</taxon>
        <taxon>Bdelloidea</taxon>
        <taxon>Philodinida</taxon>
        <taxon>Philodinidae</taxon>
        <taxon>Rotaria</taxon>
    </lineage>
</organism>
<dbReference type="InterPro" id="IPR011009">
    <property type="entry name" value="Kinase-like_dom_sf"/>
</dbReference>
<evidence type="ECO:0000256" key="1">
    <source>
        <dbReference type="PROSITE-ProRule" id="PRU10141"/>
    </source>
</evidence>
<keyword evidence="1" id="KW-0547">Nucleotide-binding</keyword>
<feature type="coiled-coil region" evidence="2">
    <location>
        <begin position="26"/>
        <end position="112"/>
    </location>
</feature>
<reference evidence="4" key="1">
    <citation type="submission" date="2021-02" db="EMBL/GenBank/DDBJ databases">
        <authorList>
            <person name="Nowell W R."/>
        </authorList>
    </citation>
    <scope>NUCLEOTIDE SEQUENCE</scope>
</reference>
<dbReference type="AlphaFoldDB" id="A0A816XZ38"/>
<dbReference type="Gene3D" id="3.30.200.20">
    <property type="entry name" value="Phosphorylase Kinase, domain 1"/>
    <property type="match status" value="1"/>
</dbReference>
<dbReference type="CDD" id="cd22249">
    <property type="entry name" value="UDM1_RNF168_RNF169-like"/>
    <property type="match status" value="1"/>
</dbReference>
<evidence type="ECO:0000313" key="4">
    <source>
        <dbReference type="EMBL" id="CAF2152379.1"/>
    </source>
</evidence>
<name>A0A816XZ38_9BILA</name>
<dbReference type="GO" id="GO:0004672">
    <property type="term" value="F:protein kinase activity"/>
    <property type="evidence" value="ECO:0007669"/>
    <property type="project" value="InterPro"/>
</dbReference>